<dbReference type="Pfam" id="PF02321">
    <property type="entry name" value="OEP"/>
    <property type="match status" value="2"/>
</dbReference>
<dbReference type="OrthoDB" id="9770517at2"/>
<evidence type="ECO:0000256" key="7">
    <source>
        <dbReference type="ARBA" id="ARBA00023139"/>
    </source>
</evidence>
<keyword evidence="7 10" id="KW-0564">Palmitate</keyword>
<organism evidence="13 14">
    <name type="scientific">Acinetobacter rudis CIP 110305</name>
    <dbReference type="NCBI Taxonomy" id="421052"/>
    <lineage>
        <taxon>Bacteria</taxon>
        <taxon>Pseudomonadati</taxon>
        <taxon>Pseudomonadota</taxon>
        <taxon>Gammaproteobacteria</taxon>
        <taxon>Moraxellales</taxon>
        <taxon>Moraxellaceae</taxon>
        <taxon>Acinetobacter</taxon>
    </lineage>
</organism>
<keyword evidence="6 10" id="KW-0472">Membrane</keyword>
<dbReference type="GO" id="GO:0009279">
    <property type="term" value="C:cell outer membrane"/>
    <property type="evidence" value="ECO:0007669"/>
    <property type="project" value="UniProtKB-SubCell"/>
</dbReference>
<evidence type="ECO:0000256" key="2">
    <source>
        <dbReference type="ARBA" id="ARBA00007613"/>
    </source>
</evidence>
<dbReference type="RefSeq" id="WP_016656250.1">
    <property type="nucleotide sequence ID" value="NZ_KE340353.1"/>
</dbReference>
<feature type="coiled-coil region" evidence="11">
    <location>
        <begin position="442"/>
        <end position="469"/>
    </location>
</feature>
<dbReference type="GO" id="GO:0015562">
    <property type="term" value="F:efflux transmembrane transporter activity"/>
    <property type="evidence" value="ECO:0007669"/>
    <property type="project" value="InterPro"/>
</dbReference>
<dbReference type="Proteomes" id="UP000014568">
    <property type="component" value="Unassembled WGS sequence"/>
</dbReference>
<dbReference type="InterPro" id="IPR010131">
    <property type="entry name" value="MdtP/NodT-like"/>
</dbReference>
<dbReference type="PANTHER" id="PTHR30203:SF20">
    <property type="entry name" value="MULTIDRUG RESISTANCE OUTER MEMBRANE PROTEIN MDTP-RELATED"/>
    <property type="match status" value="1"/>
</dbReference>
<keyword evidence="3 10" id="KW-1134">Transmembrane beta strand</keyword>
<keyword evidence="14" id="KW-1185">Reference proteome</keyword>
<evidence type="ECO:0000256" key="3">
    <source>
        <dbReference type="ARBA" id="ARBA00022452"/>
    </source>
</evidence>
<comment type="subcellular location">
    <subcellularLocation>
        <location evidence="10">Cell outer membrane</location>
        <topology evidence="10">Lipid-anchor</topology>
    </subcellularLocation>
    <subcellularLocation>
        <location evidence="1">Membrane</location>
    </subcellularLocation>
</comment>
<name>S3NHY4_9GAMM</name>
<evidence type="ECO:0000256" key="11">
    <source>
        <dbReference type="SAM" id="Coils"/>
    </source>
</evidence>
<evidence type="ECO:0008006" key="15">
    <source>
        <dbReference type="Google" id="ProtNLM"/>
    </source>
</evidence>
<dbReference type="HOGENOM" id="CLU_012817_13_2_6"/>
<proteinExistence type="inferred from homology"/>
<feature type="transmembrane region" description="Helical" evidence="12">
    <location>
        <begin position="21"/>
        <end position="44"/>
    </location>
</feature>
<dbReference type="Gene3D" id="1.20.1600.10">
    <property type="entry name" value="Outer membrane efflux proteins (OEP)"/>
    <property type="match status" value="1"/>
</dbReference>
<accession>S3NHY4</accession>
<evidence type="ECO:0000256" key="8">
    <source>
        <dbReference type="ARBA" id="ARBA00023288"/>
    </source>
</evidence>
<keyword evidence="11" id="KW-0175">Coiled coil</keyword>
<comment type="caution">
    <text evidence="13">The sequence shown here is derived from an EMBL/GenBank/DDBJ whole genome shotgun (WGS) entry which is preliminary data.</text>
</comment>
<protein>
    <recommendedName>
        <fullName evidence="15">NodT family efflux transporter, outer membrane factor (OMF) lipoprotein</fullName>
    </recommendedName>
</protein>
<dbReference type="STRING" id="632955.GCA_000829675_02536"/>
<dbReference type="InterPro" id="IPR003423">
    <property type="entry name" value="OMP_efflux"/>
</dbReference>
<evidence type="ECO:0000256" key="10">
    <source>
        <dbReference type="RuleBase" id="RU362097"/>
    </source>
</evidence>
<dbReference type="EMBL" id="ATGI01000022">
    <property type="protein sequence ID" value="EPF73964.1"/>
    <property type="molecule type" value="Genomic_DNA"/>
</dbReference>
<dbReference type="SUPFAM" id="SSF56954">
    <property type="entry name" value="Outer membrane efflux proteins (OEP)"/>
    <property type="match status" value="1"/>
</dbReference>
<comment type="function">
    <text evidence="9">Could be involved in resistance to puromycin, acriflavine and tetraphenylarsonium chloride.</text>
</comment>
<dbReference type="Gene3D" id="2.20.200.10">
    <property type="entry name" value="Outer membrane efflux proteins (OEP)"/>
    <property type="match status" value="1"/>
</dbReference>
<keyword evidence="4 10" id="KW-0812">Transmembrane</keyword>
<evidence type="ECO:0000256" key="5">
    <source>
        <dbReference type="ARBA" id="ARBA00022729"/>
    </source>
</evidence>
<dbReference type="NCBIfam" id="TIGR01845">
    <property type="entry name" value="outer_NodT"/>
    <property type="match status" value="1"/>
</dbReference>
<reference evidence="13 14" key="1">
    <citation type="submission" date="2013-06" db="EMBL/GenBank/DDBJ databases">
        <title>The Genome Sequence of Acinetobacter rudis CIP 110305.</title>
        <authorList>
            <consortium name="The Broad Institute Genome Sequencing Platform"/>
            <consortium name="The Broad Institute Genome Sequencing Center for Infectious Disease"/>
            <person name="Cerqueira G."/>
            <person name="Feldgarden M."/>
            <person name="Courvalin P."/>
            <person name="Perichon B."/>
            <person name="Grillot-Courvalin C."/>
            <person name="Clermont D."/>
            <person name="Rocha E."/>
            <person name="Yoon E.-J."/>
            <person name="Nemec A."/>
            <person name="Young S.K."/>
            <person name="Zeng Q."/>
            <person name="Gargeya S."/>
            <person name="Fitzgerald M."/>
            <person name="Abouelleil A."/>
            <person name="Alvarado L."/>
            <person name="Berlin A.M."/>
            <person name="Chapman S.B."/>
            <person name="Dewar J."/>
            <person name="Goldberg J."/>
            <person name="Griggs A."/>
            <person name="Gujja S."/>
            <person name="Hansen M."/>
            <person name="Howarth C."/>
            <person name="Imamovic A."/>
            <person name="Larimer J."/>
            <person name="McCowan C."/>
            <person name="Murphy C."/>
            <person name="Pearson M."/>
            <person name="Priest M."/>
            <person name="Roberts A."/>
            <person name="Saif S."/>
            <person name="Shea T."/>
            <person name="Sykes S."/>
            <person name="Wortman J."/>
            <person name="Nusbaum C."/>
            <person name="Birren B."/>
        </authorList>
    </citation>
    <scope>NUCLEOTIDE SEQUENCE [LARGE SCALE GENOMIC DNA]</scope>
    <source>
        <strain evidence="13 14">CIP 110305</strain>
    </source>
</reference>
<dbReference type="PANTHER" id="PTHR30203">
    <property type="entry name" value="OUTER MEMBRANE CATION EFFLUX PROTEIN"/>
    <property type="match status" value="1"/>
</dbReference>
<keyword evidence="12" id="KW-1133">Transmembrane helix</keyword>
<evidence type="ECO:0000313" key="14">
    <source>
        <dbReference type="Proteomes" id="UP000014568"/>
    </source>
</evidence>
<dbReference type="eggNOG" id="COG1538">
    <property type="taxonomic scope" value="Bacteria"/>
</dbReference>
<evidence type="ECO:0000256" key="9">
    <source>
        <dbReference type="ARBA" id="ARBA00037313"/>
    </source>
</evidence>
<evidence type="ECO:0000313" key="13">
    <source>
        <dbReference type="EMBL" id="EPF73964.1"/>
    </source>
</evidence>
<dbReference type="AlphaFoldDB" id="S3NHY4"/>
<evidence type="ECO:0000256" key="1">
    <source>
        <dbReference type="ARBA" id="ARBA00004370"/>
    </source>
</evidence>
<comment type="similarity">
    <text evidence="2 10">Belongs to the outer membrane factor (OMF) (TC 1.B.17) family.</text>
</comment>
<keyword evidence="8 10" id="KW-0449">Lipoprotein</keyword>
<gene>
    <name evidence="13" type="ORF">F945_01843</name>
</gene>
<evidence type="ECO:0000256" key="4">
    <source>
        <dbReference type="ARBA" id="ARBA00022692"/>
    </source>
</evidence>
<keyword evidence="5" id="KW-0732">Signal</keyword>
<evidence type="ECO:0000256" key="6">
    <source>
        <dbReference type="ARBA" id="ARBA00023136"/>
    </source>
</evidence>
<sequence>MVNFTRYIFHRKQLFTRPQNALSISIYSFMVVLLSGCATGNHIVAKQRVLNLDQMNVGTDFTARQTQHSNDHMAWWTTWQDPQLNRLMQLIDGNPPSLEIAQARFDRALALLDLSQTNRQVQGGVSAAATADRYPDHSTYPDTYAGKTGSSGNLLLSLSWHLDFWGKWKALNQANASNIDAAEFAIQDAQLSLHTAIASNYLQWYMTNELVNNQRRHISILKRLVELTKQKRNAGLATNSMVIQAQLNLLTQQKALPELQRKVHLYRHTIATLLGQPPSYADNWSAPQLRLKPELKVITPLPLNWIGQRPDIQLKRKNLEAMLSMTEVARASFYPDIDLTAVVGLQSLGLDYLFRAGSRTAAIGPAINLPIFEQNRLRAELKSKVADYDEAIAQYNQNLLIAIQQTTDHLQQLNTATQQRVLSVQSANASSELRNIQRELLKKGLSTQQDELLAELNQLEKAVDLIQINQQMTMTQIELTHSLGGYWAFSTK</sequence>
<dbReference type="PATRIC" id="fig|421052.3.peg.1799"/>
<evidence type="ECO:0000256" key="12">
    <source>
        <dbReference type="SAM" id="Phobius"/>
    </source>
</evidence>